<dbReference type="GO" id="GO:0030488">
    <property type="term" value="P:tRNA methylation"/>
    <property type="evidence" value="ECO:0007669"/>
    <property type="project" value="InterPro"/>
</dbReference>
<dbReference type="Proteomes" id="UP000184330">
    <property type="component" value="Unassembled WGS sequence"/>
</dbReference>
<reference evidence="5 6" key="1">
    <citation type="submission" date="2016-03" db="EMBL/GenBank/DDBJ databases">
        <authorList>
            <person name="Ploux O."/>
        </authorList>
    </citation>
    <scope>NUCLEOTIDE SEQUENCE [LARGE SCALE GENOMIC DNA]</scope>
    <source>
        <strain evidence="5 6">UAMH 11012</strain>
    </source>
</reference>
<keyword evidence="6" id="KW-1185">Reference proteome</keyword>
<dbReference type="GO" id="GO:0160107">
    <property type="term" value="F:tRNA (adenine(58)-N1)-methyltransferase activity"/>
    <property type="evidence" value="ECO:0007669"/>
    <property type="project" value="UniProtKB-EC"/>
</dbReference>
<dbReference type="GO" id="GO:0005739">
    <property type="term" value="C:mitochondrion"/>
    <property type="evidence" value="ECO:0007669"/>
    <property type="project" value="TreeGrafter"/>
</dbReference>
<protein>
    <recommendedName>
        <fullName evidence="2">tRNA (adenine(58)-N(1))-methyltransferase catalytic subunit TRM61</fullName>
        <ecNumber evidence="1">2.1.1.220</ecNumber>
    </recommendedName>
    <alternativeName>
        <fullName evidence="3">tRNA(m1A58)-methyltransferase subunit TRM61</fullName>
    </alternativeName>
</protein>
<evidence type="ECO:0000256" key="3">
    <source>
        <dbReference type="ARBA" id="ARBA00033309"/>
    </source>
</evidence>
<name>A0A1L7XV98_9HELO</name>
<dbReference type="OrthoDB" id="5585464at2759"/>
<keyword evidence="5" id="KW-0489">Methyltransferase</keyword>
<dbReference type="InterPro" id="IPR029063">
    <property type="entry name" value="SAM-dependent_MTases_sf"/>
</dbReference>
<evidence type="ECO:0000256" key="1">
    <source>
        <dbReference type="ARBA" id="ARBA00012796"/>
    </source>
</evidence>
<dbReference type="PANTHER" id="PTHR12133:SF1">
    <property type="entry name" value="TRNA (ADENINE(58)-N(1))-METHYLTRANSFERASE, MITOCHONDRIAL"/>
    <property type="match status" value="1"/>
</dbReference>
<dbReference type="STRING" id="576137.A0A1L7XV98"/>
<dbReference type="PANTHER" id="PTHR12133">
    <property type="entry name" value="TRNA (ADENINE(58)-N(1))-METHYLTRANSFERASE"/>
    <property type="match status" value="1"/>
</dbReference>
<dbReference type="PROSITE" id="PS51620">
    <property type="entry name" value="SAM_TRM61"/>
    <property type="match status" value="1"/>
</dbReference>
<organism evidence="5 6">
    <name type="scientific">Phialocephala subalpina</name>
    <dbReference type="NCBI Taxonomy" id="576137"/>
    <lineage>
        <taxon>Eukaryota</taxon>
        <taxon>Fungi</taxon>
        <taxon>Dikarya</taxon>
        <taxon>Ascomycota</taxon>
        <taxon>Pezizomycotina</taxon>
        <taxon>Leotiomycetes</taxon>
        <taxon>Helotiales</taxon>
        <taxon>Mollisiaceae</taxon>
        <taxon>Phialocephala</taxon>
        <taxon>Phialocephala fortinii species complex</taxon>
    </lineage>
</organism>
<sequence>MSLYIRSLRSAGRGIGKAPTCVFASCSRRLYSSNVVRENDIVLLKHRTNTSAPIITEKLQPGRSVALTGDFIRADDIIGKSFREVVTSRKKVLYRIHQPSLAEYTDNSPRLVTPIYSQDASLIVSLLDLNLTPPRADPEDEAPFEIFEAGTGHGALTLHLARGIHAANTPSPEIPELSSAPEESDVGYRRLKLDIEDISEEALQEKAAKEEVKATFEKWRSTRRAVIHTLDISDKHSAHAEKVVKNFREGIYYPHVDFHVGTIEEYLSARLIESGQKPFLEHAILDLPATQSYLDIVAKALKPGGSLLVFCPSVTQVIECIKEVKEKKLPLFMEKTVEVGGAIGVGGREWDVRPVKPRALQKTEVLEAGLEAADDEGWEMICRPKVGVRIAGGGFVGQFQRIVEFPARLEGTVSITPT</sequence>
<dbReference type="EMBL" id="FJOG01000062">
    <property type="protein sequence ID" value="CZR68928.1"/>
    <property type="molecule type" value="Genomic_DNA"/>
</dbReference>
<dbReference type="Gene3D" id="3.40.50.150">
    <property type="entry name" value="Vaccinia Virus protein VP39"/>
    <property type="match status" value="1"/>
</dbReference>
<accession>A0A1L7XV98</accession>
<dbReference type="SUPFAM" id="SSF53335">
    <property type="entry name" value="S-adenosyl-L-methionine-dependent methyltransferases"/>
    <property type="match status" value="1"/>
</dbReference>
<evidence type="ECO:0000256" key="4">
    <source>
        <dbReference type="SAM" id="Coils"/>
    </source>
</evidence>
<evidence type="ECO:0000313" key="5">
    <source>
        <dbReference type="EMBL" id="CZR68928.1"/>
    </source>
</evidence>
<gene>
    <name evidence="5" type="ORF">PAC_18829</name>
</gene>
<dbReference type="EC" id="2.1.1.220" evidence="1"/>
<evidence type="ECO:0000313" key="6">
    <source>
        <dbReference type="Proteomes" id="UP000184330"/>
    </source>
</evidence>
<feature type="coiled-coil region" evidence="4">
    <location>
        <begin position="188"/>
        <end position="215"/>
    </location>
</feature>
<keyword evidence="4" id="KW-0175">Coiled coil</keyword>
<keyword evidence="5" id="KW-0808">Transferase</keyword>
<dbReference type="AlphaFoldDB" id="A0A1L7XV98"/>
<dbReference type="InterPro" id="IPR014816">
    <property type="entry name" value="tRNA_MeTrfase_Gcd14"/>
</dbReference>
<proteinExistence type="predicted"/>
<evidence type="ECO:0000256" key="2">
    <source>
        <dbReference type="ARBA" id="ARBA00015963"/>
    </source>
</evidence>
<dbReference type="GO" id="GO:0031515">
    <property type="term" value="C:tRNA (m1A) methyltransferase complex"/>
    <property type="evidence" value="ECO:0007669"/>
    <property type="project" value="InterPro"/>
</dbReference>